<comment type="caution">
    <text evidence="3">The sequence shown here is derived from an EMBL/GenBank/DDBJ whole genome shotgun (WGS) entry which is preliminary data.</text>
</comment>
<reference evidence="3 4" key="1">
    <citation type="journal article" date="2017" name="Int. J. Syst. Evol. Microbiol.">
        <title>Rouxiella badensis sp. nov. and Rouxiella silvae sp. nov. isolated from peat bog soil in Germany and emendation of the genus description.</title>
        <authorList>
            <person name="Le Fleche-Mateos A."/>
            <person name="Kugler J.H."/>
            <person name="Hansen S.H."/>
            <person name="Syldatk C."/>
            <person name="Hausmann R."/>
            <person name="Lomprez F."/>
            <person name="Vandenbogaert M."/>
            <person name="Manuguerra J.C."/>
            <person name="Grimont P.A."/>
        </authorList>
    </citation>
    <scope>NUCLEOTIDE SEQUENCE [LARGE SCALE GENOMIC DNA]</scope>
    <source>
        <strain evidence="3 4">213</strain>
    </source>
</reference>
<evidence type="ECO:0000256" key="2">
    <source>
        <dbReference type="SAM" id="SignalP"/>
    </source>
</evidence>
<feature type="compositionally biased region" description="Polar residues" evidence="1">
    <location>
        <begin position="28"/>
        <end position="42"/>
    </location>
</feature>
<dbReference type="Proteomes" id="UP000192722">
    <property type="component" value="Unassembled WGS sequence"/>
</dbReference>
<evidence type="ECO:0000256" key="1">
    <source>
        <dbReference type="SAM" id="MobiDB-lite"/>
    </source>
</evidence>
<organism evidence="3 4">
    <name type="scientific">Rouxiella silvae</name>
    <dbReference type="NCBI Taxonomy" id="1646373"/>
    <lineage>
        <taxon>Bacteria</taxon>
        <taxon>Pseudomonadati</taxon>
        <taxon>Pseudomonadota</taxon>
        <taxon>Gammaproteobacteria</taxon>
        <taxon>Enterobacterales</taxon>
        <taxon>Yersiniaceae</taxon>
        <taxon>Rouxiella</taxon>
    </lineage>
</organism>
<dbReference type="EMBL" id="MRWD01000040">
    <property type="protein sequence ID" value="ORJ20206.1"/>
    <property type="molecule type" value="Genomic_DNA"/>
</dbReference>
<dbReference type="RefSeq" id="WP_084983628.1">
    <property type="nucleotide sequence ID" value="NZ_CBCSCF010000002.1"/>
</dbReference>
<gene>
    <name evidence="3" type="ORF">BS639_16205</name>
</gene>
<keyword evidence="4" id="KW-1185">Reference proteome</keyword>
<accession>A0ABX3TY93</accession>
<sequence length="131" mass="14181">MKMSTRTILLPLCGIAALISVGSYAAENTNKAPQAEPANQPQEEMPFHGEGRPPFPPMEVMMSPPMHGFCHGRELFCASVASDNPTDTLQKLNGVIPATTAGKHYEVRVSVVEVPDFPHHGPRNPPPQNSQ</sequence>
<feature type="chain" id="PRO_5046365134" evidence="2">
    <location>
        <begin position="26"/>
        <end position="131"/>
    </location>
</feature>
<protein>
    <submittedName>
        <fullName evidence="3">Uncharacterized protein</fullName>
    </submittedName>
</protein>
<feature type="region of interest" description="Disordered" evidence="1">
    <location>
        <begin position="28"/>
        <end position="60"/>
    </location>
</feature>
<evidence type="ECO:0000313" key="4">
    <source>
        <dbReference type="Proteomes" id="UP000192722"/>
    </source>
</evidence>
<feature type="signal peptide" evidence="2">
    <location>
        <begin position="1"/>
        <end position="25"/>
    </location>
</feature>
<proteinExistence type="predicted"/>
<keyword evidence="2" id="KW-0732">Signal</keyword>
<evidence type="ECO:0000313" key="3">
    <source>
        <dbReference type="EMBL" id="ORJ20206.1"/>
    </source>
</evidence>
<name>A0ABX3TY93_9GAMM</name>